<dbReference type="EMBL" id="JBHSFA010000007">
    <property type="protein sequence ID" value="MFC4542987.1"/>
    <property type="molecule type" value="Genomic_DNA"/>
</dbReference>
<feature type="region of interest" description="Disordered" evidence="1">
    <location>
        <begin position="601"/>
        <end position="627"/>
    </location>
</feature>
<dbReference type="InterPro" id="IPR011706">
    <property type="entry name" value="Cu-oxidase_C"/>
</dbReference>
<comment type="caution">
    <text evidence="3">The sequence shown here is derived from an EMBL/GenBank/DDBJ whole genome shotgun (WGS) entry which is preliminary data.</text>
</comment>
<evidence type="ECO:0000259" key="2">
    <source>
        <dbReference type="Pfam" id="PF07731"/>
    </source>
</evidence>
<gene>
    <name evidence="3" type="ORF">ACFO5R_13750</name>
</gene>
<reference evidence="3 4" key="1">
    <citation type="journal article" date="2019" name="Int. J. Syst. Evol. Microbiol.">
        <title>The Global Catalogue of Microorganisms (GCM) 10K type strain sequencing project: providing services to taxonomists for standard genome sequencing and annotation.</title>
        <authorList>
            <consortium name="The Broad Institute Genomics Platform"/>
            <consortium name="The Broad Institute Genome Sequencing Center for Infectious Disease"/>
            <person name="Wu L."/>
            <person name="Ma J."/>
        </authorList>
    </citation>
    <scope>NUCLEOTIDE SEQUENCE [LARGE SCALE GENOMIC DNA]</scope>
    <source>
        <strain evidence="3 4">WLHS5</strain>
    </source>
</reference>
<dbReference type="Pfam" id="PF07731">
    <property type="entry name" value="Cu-oxidase_2"/>
    <property type="match status" value="1"/>
</dbReference>
<feature type="region of interest" description="Disordered" evidence="1">
    <location>
        <begin position="425"/>
        <end position="453"/>
    </location>
</feature>
<dbReference type="PANTHER" id="PTHR48267:SF1">
    <property type="entry name" value="BILIRUBIN OXIDASE"/>
    <property type="match status" value="1"/>
</dbReference>
<dbReference type="InterPro" id="IPR008972">
    <property type="entry name" value="Cupredoxin"/>
</dbReference>
<feature type="compositionally biased region" description="Basic and acidic residues" evidence="1">
    <location>
        <begin position="387"/>
        <end position="411"/>
    </location>
</feature>
<dbReference type="PROSITE" id="PS51318">
    <property type="entry name" value="TAT"/>
    <property type="match status" value="1"/>
</dbReference>
<feature type="compositionally biased region" description="Basic residues" evidence="1">
    <location>
        <begin position="618"/>
        <end position="627"/>
    </location>
</feature>
<feature type="domain" description="Plastocyanin-like" evidence="2">
    <location>
        <begin position="478"/>
        <end position="600"/>
    </location>
</feature>
<organism evidence="3 4">
    <name type="scientific">Halosolutus amylolyticus</name>
    <dbReference type="NCBI Taxonomy" id="2932267"/>
    <lineage>
        <taxon>Archaea</taxon>
        <taxon>Methanobacteriati</taxon>
        <taxon>Methanobacteriota</taxon>
        <taxon>Stenosarchaea group</taxon>
        <taxon>Halobacteria</taxon>
        <taxon>Halobacteriales</taxon>
        <taxon>Natrialbaceae</taxon>
        <taxon>Halosolutus</taxon>
    </lineage>
</organism>
<feature type="compositionally biased region" description="Basic and acidic residues" evidence="1">
    <location>
        <begin position="605"/>
        <end position="617"/>
    </location>
</feature>
<keyword evidence="4" id="KW-1185">Reference proteome</keyword>
<dbReference type="Gene3D" id="2.60.40.420">
    <property type="entry name" value="Cupredoxins - blue copper proteins"/>
    <property type="match status" value="3"/>
</dbReference>
<name>A0ABD5PQV9_9EURY</name>
<protein>
    <submittedName>
        <fullName evidence="3">Multicopper oxidase family protein</fullName>
    </submittedName>
</protein>
<dbReference type="PANTHER" id="PTHR48267">
    <property type="entry name" value="CUPREDOXIN SUPERFAMILY PROTEIN"/>
    <property type="match status" value="1"/>
</dbReference>
<dbReference type="RefSeq" id="WP_250140327.1">
    <property type="nucleotide sequence ID" value="NZ_JALIQP010000002.1"/>
</dbReference>
<dbReference type="Proteomes" id="UP001595898">
    <property type="component" value="Unassembled WGS sequence"/>
</dbReference>
<sequence length="627" mass="69516">MFDVSRRRLLRAGAAIGLAGVASSSATADEGHDDMGPSYEEHSSPELEKYAHELSIPEERTADGKRRGADYHEIPVEETTHSFHPDLPDTTIWGYDGQFPGPILSARKGQRLAIEFDNSGLPSEHLFNVDERIDGTTSENYVGYDGSVPEVRRVTHFHGLKVDSANDGQAEMWSSPDEVTGPRYAGPVQELPNRQDRLTSMYHDHARGISRLNNYAGLVGPYRIKSKQEEKLNLPDGEYDVPLVLADRSFTEDGELFYPDMFMANVAGDVATVNGAAWPYMTVKPRTYRFHIVNVSNARTYDLSLSEGGHDGHGGEEDDHHEDVPALHQISAGHGFLEEIVEIGHHGDMESLVLAPFERAEVIVDFSEYAGETFTVTNDAAFPYEGPTDHDDGGHDDGGHDDGGHHGDTDHPMIHEIMQFRVADEVSEPDTSADPTELSLPNRSGPNPDTARETREITMEMVMPGMDDGDMGGMNMDGGMDMDEPMLHTLNGNRWGDPVEIKPQLGSTEIWELKNEDDHTHPIHLHLVEFEVIDREWHDTDGGSRPPHPNERGGIDVVKVNSDETVRIAVTFEGYTGRFPFHCHVLEHEEHDMMRPFEVVSGTAGDDRSRNGGDHPGRGHGRGRGHE</sequence>
<accession>A0ABD5PQV9</accession>
<feature type="region of interest" description="Disordered" evidence="1">
    <location>
        <begin position="380"/>
        <end position="411"/>
    </location>
</feature>
<feature type="region of interest" description="Disordered" evidence="1">
    <location>
        <begin position="21"/>
        <end position="47"/>
    </location>
</feature>
<feature type="compositionally biased region" description="Polar residues" evidence="1">
    <location>
        <begin position="429"/>
        <end position="447"/>
    </location>
</feature>
<dbReference type="InterPro" id="IPR006311">
    <property type="entry name" value="TAT_signal"/>
</dbReference>
<evidence type="ECO:0000313" key="4">
    <source>
        <dbReference type="Proteomes" id="UP001595898"/>
    </source>
</evidence>
<dbReference type="AlphaFoldDB" id="A0ABD5PQV9"/>
<dbReference type="InterPro" id="IPR045087">
    <property type="entry name" value="Cu-oxidase_fam"/>
</dbReference>
<dbReference type="SUPFAM" id="SSF49503">
    <property type="entry name" value="Cupredoxins"/>
    <property type="match status" value="3"/>
</dbReference>
<proteinExistence type="predicted"/>
<dbReference type="CDD" id="cd13844">
    <property type="entry name" value="CuRO_1_BOD_CotA_like"/>
    <property type="match status" value="1"/>
</dbReference>
<evidence type="ECO:0000256" key="1">
    <source>
        <dbReference type="SAM" id="MobiDB-lite"/>
    </source>
</evidence>
<evidence type="ECO:0000313" key="3">
    <source>
        <dbReference type="EMBL" id="MFC4542987.1"/>
    </source>
</evidence>
<feature type="compositionally biased region" description="Basic and acidic residues" evidence="1">
    <location>
        <begin position="29"/>
        <end position="47"/>
    </location>
</feature>